<dbReference type="CDD" id="cd04791">
    <property type="entry name" value="LanC_SerThrkinase"/>
    <property type="match status" value="1"/>
</dbReference>
<dbReference type="Pfam" id="PF05147">
    <property type="entry name" value="LANC_like"/>
    <property type="match status" value="1"/>
</dbReference>
<dbReference type="InterPro" id="IPR058053">
    <property type="entry name" value="RamC_C"/>
</dbReference>
<evidence type="ECO:0000313" key="1">
    <source>
        <dbReference type="EMBL" id="MBD2847468.1"/>
    </source>
</evidence>
<proteinExistence type="predicted"/>
<dbReference type="InterPro" id="IPR012341">
    <property type="entry name" value="6hp_glycosidase-like_sf"/>
</dbReference>
<dbReference type="InterPro" id="IPR007822">
    <property type="entry name" value="LANC-like"/>
</dbReference>
<comment type="caution">
    <text evidence="1">The sequence shown here is derived from an EMBL/GenBank/DDBJ whole genome shotgun (WGS) entry which is preliminary data.</text>
</comment>
<dbReference type="AlphaFoldDB" id="A0A927BV96"/>
<evidence type="ECO:0000313" key="2">
    <source>
        <dbReference type="Proteomes" id="UP000621560"/>
    </source>
</evidence>
<dbReference type="SUPFAM" id="SSF158745">
    <property type="entry name" value="LanC-like"/>
    <property type="match status" value="1"/>
</dbReference>
<keyword evidence="2" id="KW-1185">Reference proteome</keyword>
<accession>A0A927BV96</accession>
<sequence>MSAQLFRETVTAMNRYTLSNLQLHRRDWLFPTDPSVFNTNPLNVAVGAMGVLYSMHKTGAKIPTSAYAWVFSQNINNDNYPPGLYMGISGISWVFWDLGFKERAMRLMDQAAEHPLLYRSANLFYGASGYGVTCLYFYMETLDEKWLERARIIGDWLLTIGPEHALAKNYCMEHNGDTFLGYARGNSGVALFLLYLYQLTKDLKFYKAGEAALQFDISYLQETEEQNLSVPRGKISELENVFTHYWLDGSAGIVSVLWRYWAISGKKEYFQKASSLILDTFRTFTVFPGLFRGAAGLGNSLLEAHYFTGEQKYLDQAIKIGHSILLFQIKREEGIAFPGEQLFRISTDFGTGMAGISLFINSLSTQQAESCFHFLLSPVALDNLCKKD</sequence>
<dbReference type="RefSeq" id="WP_190920574.1">
    <property type="nucleotide sequence ID" value="NZ_JACXIZ010000038.1"/>
</dbReference>
<dbReference type="PRINTS" id="PR01950">
    <property type="entry name" value="LANCSUPER"/>
</dbReference>
<dbReference type="EMBL" id="JACXIZ010000038">
    <property type="protein sequence ID" value="MBD2847468.1"/>
    <property type="molecule type" value="Genomic_DNA"/>
</dbReference>
<dbReference type="Gene3D" id="1.50.10.10">
    <property type="match status" value="1"/>
</dbReference>
<name>A0A927BV96_9BACL</name>
<dbReference type="GO" id="GO:0031179">
    <property type="term" value="P:peptide modification"/>
    <property type="evidence" value="ECO:0007669"/>
    <property type="project" value="InterPro"/>
</dbReference>
<dbReference type="SMART" id="SM01260">
    <property type="entry name" value="LANC_like"/>
    <property type="match status" value="1"/>
</dbReference>
<organism evidence="1 2">
    <name type="scientific">Paenibacillus sabuli</name>
    <dbReference type="NCBI Taxonomy" id="2772509"/>
    <lineage>
        <taxon>Bacteria</taxon>
        <taxon>Bacillati</taxon>
        <taxon>Bacillota</taxon>
        <taxon>Bacilli</taxon>
        <taxon>Bacillales</taxon>
        <taxon>Paenibacillaceae</taxon>
        <taxon>Paenibacillus</taxon>
    </lineage>
</organism>
<reference evidence="1" key="1">
    <citation type="submission" date="2020-09" db="EMBL/GenBank/DDBJ databases">
        <title>A novel bacterium of genus Paenibacillus, isolated from South China Sea.</title>
        <authorList>
            <person name="Huang H."/>
            <person name="Mo K."/>
            <person name="Hu Y."/>
        </authorList>
    </citation>
    <scope>NUCLEOTIDE SEQUENCE</scope>
    <source>
        <strain evidence="1">IB182496</strain>
    </source>
</reference>
<protein>
    <submittedName>
        <fullName evidence="1">Lanthionine synthetase C family protein</fullName>
    </submittedName>
</protein>
<dbReference type="GO" id="GO:0005975">
    <property type="term" value="P:carbohydrate metabolic process"/>
    <property type="evidence" value="ECO:0007669"/>
    <property type="project" value="InterPro"/>
</dbReference>
<gene>
    <name evidence="1" type="ORF">IDH44_19895</name>
</gene>
<dbReference type="Proteomes" id="UP000621560">
    <property type="component" value="Unassembled WGS sequence"/>
</dbReference>